<accession>A0AAV1I9K7</accession>
<sequence>MEIIVNTAELLAGAIFAVVVTVMVLLRGLALDDRVTERLLRMTDNLTKIFEAASDVEPQRPTPSRRKKRRRRRRLPQVHNAPGGNAVLDHGRNCNGSVPKPHTEQTNGRAKRMMSRLKDQLQHNQQTGALATVVTVTVTAFLALLTVNSLMEEAAIRQRRKHITRALFALTAGIMAVITAILLIRSN</sequence>
<evidence type="ECO:0000256" key="2">
    <source>
        <dbReference type="SAM" id="Phobius"/>
    </source>
</evidence>
<evidence type="ECO:0000313" key="3">
    <source>
        <dbReference type="EMBL" id="CAK0783893.1"/>
    </source>
</evidence>
<dbReference type="Proteomes" id="UP001314263">
    <property type="component" value="Unassembled WGS sequence"/>
</dbReference>
<keyword evidence="4" id="KW-1185">Reference proteome</keyword>
<feature type="transmembrane region" description="Helical" evidence="2">
    <location>
        <begin position="129"/>
        <end position="151"/>
    </location>
</feature>
<evidence type="ECO:0000256" key="1">
    <source>
        <dbReference type="SAM" id="MobiDB-lite"/>
    </source>
</evidence>
<proteinExistence type="predicted"/>
<dbReference type="AlphaFoldDB" id="A0AAV1I9K7"/>
<feature type="transmembrane region" description="Helical" evidence="2">
    <location>
        <begin position="163"/>
        <end position="184"/>
    </location>
</feature>
<evidence type="ECO:0000313" key="4">
    <source>
        <dbReference type="Proteomes" id="UP001314263"/>
    </source>
</evidence>
<keyword evidence="2" id="KW-0812">Transmembrane</keyword>
<keyword evidence="2" id="KW-0472">Membrane</keyword>
<name>A0AAV1I9K7_9CHLO</name>
<keyword evidence="2" id="KW-1133">Transmembrane helix</keyword>
<feature type="region of interest" description="Disordered" evidence="1">
    <location>
        <begin position="53"/>
        <end position="109"/>
    </location>
</feature>
<gene>
    <name evidence="3" type="ORF">CVIRNUC_007093</name>
</gene>
<reference evidence="3 4" key="1">
    <citation type="submission" date="2023-10" db="EMBL/GenBank/DDBJ databases">
        <authorList>
            <person name="Maclean D."/>
            <person name="Macfadyen A."/>
        </authorList>
    </citation>
    <scope>NUCLEOTIDE SEQUENCE [LARGE SCALE GENOMIC DNA]</scope>
</reference>
<feature type="compositionally biased region" description="Basic residues" evidence="1">
    <location>
        <begin position="63"/>
        <end position="76"/>
    </location>
</feature>
<organism evidence="3 4">
    <name type="scientific">Coccomyxa viridis</name>
    <dbReference type="NCBI Taxonomy" id="1274662"/>
    <lineage>
        <taxon>Eukaryota</taxon>
        <taxon>Viridiplantae</taxon>
        <taxon>Chlorophyta</taxon>
        <taxon>core chlorophytes</taxon>
        <taxon>Trebouxiophyceae</taxon>
        <taxon>Trebouxiophyceae incertae sedis</taxon>
        <taxon>Coccomyxaceae</taxon>
        <taxon>Coccomyxa</taxon>
    </lineage>
</organism>
<comment type="caution">
    <text evidence="3">The sequence shown here is derived from an EMBL/GenBank/DDBJ whole genome shotgun (WGS) entry which is preliminary data.</text>
</comment>
<dbReference type="EMBL" id="CAUYUE010000009">
    <property type="protein sequence ID" value="CAK0783893.1"/>
    <property type="molecule type" value="Genomic_DNA"/>
</dbReference>
<protein>
    <submittedName>
        <fullName evidence="3">Uncharacterized protein</fullName>
    </submittedName>
</protein>
<feature type="transmembrane region" description="Helical" evidence="2">
    <location>
        <begin position="7"/>
        <end position="30"/>
    </location>
</feature>